<dbReference type="PROSITE" id="PS01125">
    <property type="entry name" value="ROK"/>
    <property type="match status" value="1"/>
</dbReference>
<dbReference type="Gene3D" id="3.30.420.40">
    <property type="match status" value="2"/>
</dbReference>
<organism evidence="2">
    <name type="scientific">Pasteurella multocida</name>
    <dbReference type="NCBI Taxonomy" id="747"/>
    <lineage>
        <taxon>Bacteria</taxon>
        <taxon>Pseudomonadati</taxon>
        <taxon>Pseudomonadota</taxon>
        <taxon>Gammaproteobacteria</taxon>
        <taxon>Pasteurellales</taxon>
        <taxon>Pasteurellaceae</taxon>
        <taxon>Pasteurella</taxon>
    </lineage>
</organism>
<dbReference type="InterPro" id="IPR043129">
    <property type="entry name" value="ATPase_NBD"/>
</dbReference>
<dbReference type="PANTHER" id="PTHR18964">
    <property type="entry name" value="ROK (REPRESSOR, ORF, KINASE) FAMILY"/>
    <property type="match status" value="1"/>
</dbReference>
<dbReference type="AlphaFoldDB" id="A0A126QCY7"/>
<keyword evidence="1" id="KW-0119">Carbohydrate metabolism</keyword>
<accession>A0A126QCY7</accession>
<dbReference type="GO" id="GO:0004396">
    <property type="term" value="F:hexokinase activity"/>
    <property type="evidence" value="ECO:0007669"/>
    <property type="project" value="TreeGrafter"/>
</dbReference>
<dbReference type="CDD" id="cd24066">
    <property type="entry name" value="ASKHA_NBD_ROK_EcFRK-like"/>
    <property type="match status" value="1"/>
</dbReference>
<dbReference type="InterPro" id="IPR000600">
    <property type="entry name" value="ROK"/>
</dbReference>
<sequence>MRIGIDLGGTKIEVIALSNEGKELFRKRVPTPRGSYEATLAAIKGLVDDAEQATGQTGTVGIGIPGTISPFSHKVKNANSVWLNGQPLDKDLCRLLGHEVRIANDANCMTVSEATDGAGAGSAVVLALILGTGCGSGIVIHGKPHHGGNGIGGEWGHNPLPWMDDEEKAVAQQTPCYCGKHGCIEQFVSGTGLCDDYERRSGKRLKGDEILALAEQGDALAEQSFQAYERRLAKALSSYVNMLDPDVIVFAGGVCNVDRLYTNVPKLMPQYIFGHEFHTPIRKALHGDSSGVRGAAWLWPLEK</sequence>
<dbReference type="Pfam" id="PF00480">
    <property type="entry name" value="ROK"/>
    <property type="match status" value="1"/>
</dbReference>
<evidence type="ECO:0000313" key="2">
    <source>
        <dbReference type="EMBL" id="AMK07628.1"/>
    </source>
</evidence>
<name>A0A126QCY7_PASMD</name>
<gene>
    <name evidence="2" type="primary">PM1375</name>
</gene>
<dbReference type="EMBL" id="KP659789">
    <property type="protein sequence ID" value="AMK07628.1"/>
    <property type="molecule type" value="Genomic_DNA"/>
</dbReference>
<protein>
    <submittedName>
        <fullName evidence="2">PM1375 protein</fullName>
    </submittedName>
</protein>
<proteinExistence type="predicted"/>
<dbReference type="InterPro" id="IPR049874">
    <property type="entry name" value="ROK_cs"/>
</dbReference>
<dbReference type="PANTHER" id="PTHR18964:SF174">
    <property type="entry name" value="D-ALLOSE KINASE-RELATED"/>
    <property type="match status" value="1"/>
</dbReference>
<dbReference type="NCBIfam" id="NF007108">
    <property type="entry name" value="PRK09557.1"/>
    <property type="match status" value="1"/>
</dbReference>
<dbReference type="SUPFAM" id="SSF53067">
    <property type="entry name" value="Actin-like ATPase domain"/>
    <property type="match status" value="1"/>
</dbReference>
<reference evidence="2" key="1">
    <citation type="submission" date="2015-01" db="EMBL/GenBank/DDBJ databases">
        <title>Draft genome sequence of Pasteurella multocida isolated from alpaca pneumonia.</title>
        <authorList>
            <person name="Maturrano L."/>
            <person name="Hurtado R."/>
            <person name="Allasi N."/>
            <person name="Juscamayta E."/>
            <person name="Fernandez D."/>
            <person name="Maximiliano J."/>
            <person name="Rimac R."/>
            <person name="Rosadio R."/>
        </authorList>
    </citation>
    <scope>NUCLEOTIDE SEQUENCE</scope>
    <source>
        <strain evidence="2">UNMSM</strain>
    </source>
</reference>
<evidence type="ECO:0000256" key="1">
    <source>
        <dbReference type="ARBA" id="ARBA00023277"/>
    </source>
</evidence>
<dbReference type="RefSeq" id="WP_071523090.1">
    <property type="nucleotide sequence ID" value="NZ_CP097791.1"/>
</dbReference>